<evidence type="ECO:0000259" key="3">
    <source>
        <dbReference type="Pfam" id="PF17919"/>
    </source>
</evidence>
<evidence type="ECO:0000313" key="5">
    <source>
        <dbReference type="Proteomes" id="UP001454036"/>
    </source>
</evidence>
<protein>
    <submittedName>
        <fullName evidence="4">Uncharacterized protein</fullName>
    </submittedName>
</protein>
<organism evidence="4 5">
    <name type="scientific">Lithospermum erythrorhizon</name>
    <name type="common">Purple gromwell</name>
    <name type="synonym">Lithospermum officinale var. erythrorhizon</name>
    <dbReference type="NCBI Taxonomy" id="34254"/>
    <lineage>
        <taxon>Eukaryota</taxon>
        <taxon>Viridiplantae</taxon>
        <taxon>Streptophyta</taxon>
        <taxon>Embryophyta</taxon>
        <taxon>Tracheophyta</taxon>
        <taxon>Spermatophyta</taxon>
        <taxon>Magnoliopsida</taxon>
        <taxon>eudicotyledons</taxon>
        <taxon>Gunneridae</taxon>
        <taxon>Pentapetalae</taxon>
        <taxon>asterids</taxon>
        <taxon>lamiids</taxon>
        <taxon>Boraginales</taxon>
        <taxon>Boraginaceae</taxon>
        <taxon>Boraginoideae</taxon>
        <taxon>Lithospermeae</taxon>
        <taxon>Lithospermum</taxon>
    </lineage>
</organism>
<dbReference type="SUPFAM" id="SSF56672">
    <property type="entry name" value="DNA/RNA polymerases"/>
    <property type="match status" value="1"/>
</dbReference>
<gene>
    <name evidence="4" type="ORF">LIER_25057</name>
</gene>
<dbReference type="InterPro" id="IPR043128">
    <property type="entry name" value="Rev_trsase/Diguanyl_cyclase"/>
</dbReference>
<comment type="caution">
    <text evidence="4">The sequence shown here is derived from an EMBL/GenBank/DDBJ whole genome shotgun (WGS) entry which is preliminary data.</text>
</comment>
<dbReference type="InterPro" id="IPR050951">
    <property type="entry name" value="Retrovirus_Pol_polyprotein"/>
</dbReference>
<dbReference type="PANTHER" id="PTHR37984:SF5">
    <property type="entry name" value="PROTEIN NYNRIN-LIKE"/>
    <property type="match status" value="1"/>
</dbReference>
<dbReference type="InterPro" id="IPR041577">
    <property type="entry name" value="RT_RNaseH_2"/>
</dbReference>
<sequence>MIDATTSHEALTFMDGSSRDEELKAFRTPKGMYCYKVMLGGLKDAGATYQRAMQKVFDDILHKNVECYVEDLVVKSLKRANHPQNLRMVFERLRQNQLKMNLLKCAFGVASGKFLCFVVRRHGIEIEHEKIDAITVLPKPHNIHELKSLKGNLTYLRRFISNLAGKCQPFSKLIKKDTMFRWDAECFAAFQKVKEYLMSPPVLAAPIQGKLLILYVVAQEQSVGALLAQENDEGKENALYYLSRRMTPNELNY</sequence>
<proteinExistence type="predicted"/>
<dbReference type="GO" id="GO:0003824">
    <property type="term" value="F:catalytic activity"/>
    <property type="evidence" value="ECO:0007669"/>
    <property type="project" value="UniProtKB-KW"/>
</dbReference>
<feature type="domain" description="Reverse transcriptase/retrotransposon-derived protein RNase H-like" evidence="3">
    <location>
        <begin position="182"/>
        <end position="253"/>
    </location>
</feature>
<name>A0AAV3R4T4_LITER</name>
<evidence type="ECO:0000259" key="2">
    <source>
        <dbReference type="Pfam" id="PF00078"/>
    </source>
</evidence>
<dbReference type="InterPro" id="IPR043502">
    <property type="entry name" value="DNA/RNA_pol_sf"/>
</dbReference>
<dbReference type="FunFam" id="3.30.70.270:FF:000063">
    <property type="entry name" value="Zinc knuckle domaincontaining protein"/>
    <property type="match status" value="1"/>
</dbReference>
<dbReference type="EMBL" id="BAABME010007440">
    <property type="protein sequence ID" value="GAA0170895.1"/>
    <property type="molecule type" value="Genomic_DNA"/>
</dbReference>
<dbReference type="PANTHER" id="PTHR37984">
    <property type="entry name" value="PROTEIN CBG26694"/>
    <property type="match status" value="1"/>
</dbReference>
<evidence type="ECO:0000256" key="1">
    <source>
        <dbReference type="ARBA" id="ARBA00023268"/>
    </source>
</evidence>
<reference evidence="4 5" key="1">
    <citation type="submission" date="2024-01" db="EMBL/GenBank/DDBJ databases">
        <title>The complete chloroplast genome sequence of Lithospermum erythrorhizon: insights into the phylogenetic relationship among Boraginaceae species and the maternal lineages of purple gromwells.</title>
        <authorList>
            <person name="Okada T."/>
            <person name="Watanabe K."/>
        </authorList>
    </citation>
    <scope>NUCLEOTIDE SEQUENCE [LARGE SCALE GENOMIC DNA]</scope>
</reference>
<keyword evidence="5" id="KW-1185">Reference proteome</keyword>
<dbReference type="Gene3D" id="3.30.70.270">
    <property type="match status" value="2"/>
</dbReference>
<accession>A0AAV3R4T4</accession>
<dbReference type="AlphaFoldDB" id="A0AAV3R4T4"/>
<feature type="domain" description="Reverse transcriptase" evidence="2">
    <location>
        <begin position="19"/>
        <end position="117"/>
    </location>
</feature>
<evidence type="ECO:0000313" key="4">
    <source>
        <dbReference type="EMBL" id="GAA0170895.1"/>
    </source>
</evidence>
<dbReference type="Pfam" id="PF00078">
    <property type="entry name" value="RVT_1"/>
    <property type="match status" value="1"/>
</dbReference>
<dbReference type="InterPro" id="IPR000477">
    <property type="entry name" value="RT_dom"/>
</dbReference>
<dbReference type="Pfam" id="PF17919">
    <property type="entry name" value="RT_RNaseH_2"/>
    <property type="match status" value="1"/>
</dbReference>
<dbReference type="CDD" id="cd01647">
    <property type="entry name" value="RT_LTR"/>
    <property type="match status" value="1"/>
</dbReference>
<dbReference type="Proteomes" id="UP001454036">
    <property type="component" value="Unassembled WGS sequence"/>
</dbReference>
<keyword evidence="1" id="KW-0511">Multifunctional enzyme</keyword>